<protein>
    <submittedName>
        <fullName evidence="2">Uncharacterized protein</fullName>
    </submittedName>
</protein>
<keyword evidence="3" id="KW-1185">Reference proteome</keyword>
<dbReference type="Proteomes" id="UP001066276">
    <property type="component" value="Chromosome 1_1"/>
</dbReference>
<organism evidence="2 3">
    <name type="scientific">Pleurodeles waltl</name>
    <name type="common">Iberian ribbed newt</name>
    <dbReference type="NCBI Taxonomy" id="8319"/>
    <lineage>
        <taxon>Eukaryota</taxon>
        <taxon>Metazoa</taxon>
        <taxon>Chordata</taxon>
        <taxon>Craniata</taxon>
        <taxon>Vertebrata</taxon>
        <taxon>Euteleostomi</taxon>
        <taxon>Amphibia</taxon>
        <taxon>Batrachia</taxon>
        <taxon>Caudata</taxon>
        <taxon>Salamandroidea</taxon>
        <taxon>Salamandridae</taxon>
        <taxon>Pleurodelinae</taxon>
        <taxon>Pleurodeles</taxon>
    </lineage>
</organism>
<sequence length="375" mass="42339">MHRFNSSASAQVWKQVTTPRENENDSSAISHCWSESEHRQGTGPLSHMVHLATKDAPAIQRDHESYLASEVLGTQSPSASEPFYYNQSSPYNMQENEVDGHFLQSLNTMHTEQLPKAQCPSLDNLMSSGFPFGRNNVLCESRAHSFSYSRSGMQTIPSYLSMHQQNELRDWKWSTDQEMGHLKHEPLDFRGGTRSSRGNSGKTLYFQTQLAAHDPERSEKTSLDIWDSPSEKDCFLSNVHELHSHQGFGSLLGEFTDMQYVGRATRSEGKMLQHIFSPTKQKPTMLQNTAPIQSTSAFSDNNSNQNFQLTCGAQPERKRPNTLLSENRESRVLEGMVVNFFKHIFHLLYTSETPHFASKVNNVTFLESTGVGGDP</sequence>
<reference evidence="2" key="1">
    <citation type="journal article" date="2022" name="bioRxiv">
        <title>Sequencing and chromosome-scale assembly of the giantPleurodeles waltlgenome.</title>
        <authorList>
            <person name="Brown T."/>
            <person name="Elewa A."/>
            <person name="Iarovenko S."/>
            <person name="Subramanian E."/>
            <person name="Araus A.J."/>
            <person name="Petzold A."/>
            <person name="Susuki M."/>
            <person name="Suzuki K.-i.T."/>
            <person name="Hayashi T."/>
            <person name="Toyoda A."/>
            <person name="Oliveira C."/>
            <person name="Osipova E."/>
            <person name="Leigh N.D."/>
            <person name="Simon A."/>
            <person name="Yun M.H."/>
        </authorList>
    </citation>
    <scope>NUCLEOTIDE SEQUENCE</scope>
    <source>
        <strain evidence="2">20211129_DDA</strain>
        <tissue evidence="2">Liver</tissue>
    </source>
</reference>
<dbReference type="AlphaFoldDB" id="A0AAV7WWU1"/>
<comment type="caution">
    <text evidence="2">The sequence shown here is derived from an EMBL/GenBank/DDBJ whole genome shotgun (WGS) entry which is preliminary data.</text>
</comment>
<evidence type="ECO:0000313" key="2">
    <source>
        <dbReference type="EMBL" id="KAJ1218602.1"/>
    </source>
</evidence>
<proteinExistence type="predicted"/>
<feature type="region of interest" description="Disordered" evidence="1">
    <location>
        <begin position="1"/>
        <end position="43"/>
    </location>
</feature>
<gene>
    <name evidence="2" type="ORF">NDU88_006180</name>
</gene>
<evidence type="ECO:0000313" key="3">
    <source>
        <dbReference type="Proteomes" id="UP001066276"/>
    </source>
</evidence>
<accession>A0AAV7WWU1</accession>
<evidence type="ECO:0000256" key="1">
    <source>
        <dbReference type="SAM" id="MobiDB-lite"/>
    </source>
</evidence>
<name>A0AAV7WWU1_PLEWA</name>
<feature type="compositionally biased region" description="Polar residues" evidence="1">
    <location>
        <begin position="1"/>
        <end position="29"/>
    </location>
</feature>
<dbReference type="EMBL" id="JANPWB010000001">
    <property type="protein sequence ID" value="KAJ1218602.1"/>
    <property type="molecule type" value="Genomic_DNA"/>
</dbReference>